<gene>
    <name evidence="1" type="ORF">NCTC8622_05236</name>
</gene>
<dbReference type="AlphaFoldDB" id="A0A376UA87"/>
<accession>A0A376UA87</accession>
<dbReference type="EMBL" id="UGCP01000002">
    <property type="protein sequence ID" value="STI86120.1"/>
    <property type="molecule type" value="Genomic_DNA"/>
</dbReference>
<protein>
    <submittedName>
        <fullName evidence="1">Uncharacterized protein</fullName>
    </submittedName>
</protein>
<organism evidence="1 2">
    <name type="scientific">Escherichia coli</name>
    <dbReference type="NCBI Taxonomy" id="562"/>
    <lineage>
        <taxon>Bacteria</taxon>
        <taxon>Pseudomonadati</taxon>
        <taxon>Pseudomonadota</taxon>
        <taxon>Gammaproteobacteria</taxon>
        <taxon>Enterobacterales</taxon>
        <taxon>Enterobacteriaceae</taxon>
        <taxon>Escherichia</taxon>
    </lineage>
</organism>
<evidence type="ECO:0000313" key="1">
    <source>
        <dbReference type="EMBL" id="STI86120.1"/>
    </source>
</evidence>
<dbReference type="Proteomes" id="UP000254079">
    <property type="component" value="Unassembled WGS sequence"/>
</dbReference>
<sequence length="63" mass="7233">MSDNFLTVTHSAGTVAPIFLRAIQTRIGFDHQFIKIIGQRSVRFATTTDANTYREIKRFFVAR</sequence>
<name>A0A376UA87_ECOLX</name>
<reference evidence="1 2" key="1">
    <citation type="submission" date="2018-06" db="EMBL/GenBank/DDBJ databases">
        <authorList>
            <consortium name="Pathogen Informatics"/>
            <person name="Doyle S."/>
        </authorList>
    </citation>
    <scope>NUCLEOTIDE SEQUENCE [LARGE SCALE GENOMIC DNA]</scope>
    <source>
        <strain evidence="1 2">NCTC8622</strain>
    </source>
</reference>
<evidence type="ECO:0000313" key="2">
    <source>
        <dbReference type="Proteomes" id="UP000254079"/>
    </source>
</evidence>
<proteinExistence type="predicted"/>